<dbReference type="AlphaFoldDB" id="A0A6C0EEX2"/>
<protein>
    <submittedName>
        <fullName evidence="2">Uncharacterized protein</fullName>
    </submittedName>
</protein>
<dbReference type="EMBL" id="MN739827">
    <property type="protein sequence ID" value="QHT27726.1"/>
    <property type="molecule type" value="Genomic_DNA"/>
</dbReference>
<evidence type="ECO:0000313" key="2">
    <source>
        <dbReference type="EMBL" id="QHT27726.1"/>
    </source>
</evidence>
<proteinExistence type="predicted"/>
<feature type="region of interest" description="Disordered" evidence="1">
    <location>
        <begin position="316"/>
        <end position="348"/>
    </location>
</feature>
<reference evidence="2" key="1">
    <citation type="journal article" date="2020" name="Nature">
        <title>Giant virus diversity and host interactions through global metagenomics.</title>
        <authorList>
            <person name="Schulz F."/>
            <person name="Roux S."/>
            <person name="Paez-Espino D."/>
            <person name="Jungbluth S."/>
            <person name="Walsh D.A."/>
            <person name="Denef V.J."/>
            <person name="McMahon K.D."/>
            <person name="Konstantinidis K.T."/>
            <person name="Eloe-Fadrosh E.A."/>
            <person name="Kyrpides N.C."/>
            <person name="Woyke T."/>
        </authorList>
    </citation>
    <scope>NUCLEOTIDE SEQUENCE</scope>
    <source>
        <strain evidence="2">GVMAG-M-3300023179-33</strain>
    </source>
</reference>
<sequence length="348" mass="41173">MEGEDAKNYLFFVGRNRFKEYFLKPFESMINDDDFDSFNIMEDGAIFTLSMNRNYNVKDASILSVSSNNTDINLTLSRLYAYLNPIAITIKYPTFAEKFILRRENDRISNKFWGNNMNSITLPDKINIVCYFVIMPGLKDFINPEYLGSICEKYKRSASNFPIQPFNGIFVSDIKEYLTIAGCYLTGKNITCNIYVLPCLHEIYEGARDGIRKIMSYNERNTNCRKDEEDLKTSTLSFFSKNRKDMNICYEINDTEVNWEVYLDFYNGYRDQNNSGRKLCRENNFLRIFLKYLDNNSNFVVPVVPVVNRIYEGGKKYRKSRKHKSRKYKNKSRKYKNKSRKYKNKSRK</sequence>
<accession>A0A6C0EEX2</accession>
<name>A0A6C0EEX2_9ZZZZ</name>
<organism evidence="2">
    <name type="scientific">viral metagenome</name>
    <dbReference type="NCBI Taxonomy" id="1070528"/>
    <lineage>
        <taxon>unclassified sequences</taxon>
        <taxon>metagenomes</taxon>
        <taxon>organismal metagenomes</taxon>
    </lineage>
</organism>
<evidence type="ECO:0000256" key="1">
    <source>
        <dbReference type="SAM" id="MobiDB-lite"/>
    </source>
</evidence>